<feature type="compositionally biased region" description="Polar residues" evidence="4">
    <location>
        <begin position="177"/>
        <end position="195"/>
    </location>
</feature>
<dbReference type="GO" id="GO:0005886">
    <property type="term" value="C:plasma membrane"/>
    <property type="evidence" value="ECO:0000318"/>
    <property type="project" value="GO_Central"/>
</dbReference>
<dbReference type="SUPFAM" id="SSF52540">
    <property type="entry name" value="P-loop containing nucleoside triphosphate hydrolases"/>
    <property type="match status" value="1"/>
</dbReference>
<dbReference type="GO" id="GO:0006897">
    <property type="term" value="P:endocytosis"/>
    <property type="evidence" value="ECO:0000318"/>
    <property type="project" value="GO_Central"/>
</dbReference>
<keyword evidence="6" id="KW-1185">Reference proteome</keyword>
<dbReference type="InterPro" id="IPR027417">
    <property type="entry name" value="P-loop_NTPase"/>
</dbReference>
<organism evidence="5 6">
    <name type="scientific">Pan troglodytes</name>
    <name type="common">Chimpanzee</name>
    <dbReference type="NCBI Taxonomy" id="9598"/>
    <lineage>
        <taxon>Eukaryota</taxon>
        <taxon>Metazoa</taxon>
        <taxon>Chordata</taxon>
        <taxon>Craniata</taxon>
        <taxon>Vertebrata</taxon>
        <taxon>Euteleostomi</taxon>
        <taxon>Mammalia</taxon>
        <taxon>Eutheria</taxon>
        <taxon>Euarchontoglires</taxon>
        <taxon>Primates</taxon>
        <taxon>Haplorrhini</taxon>
        <taxon>Catarrhini</taxon>
        <taxon>Hominidae</taxon>
        <taxon>Pan</taxon>
    </lineage>
</organism>
<dbReference type="OMA" id="NVNEMFV"/>
<dbReference type="FunFam" id="3.40.50.300:FF:001447">
    <property type="entry name" value="Ras-related protein Rab-1B"/>
    <property type="match status" value="1"/>
</dbReference>
<dbReference type="AlphaFoldDB" id="A0A2I3T0Q3"/>
<dbReference type="GO" id="GO:0012505">
    <property type="term" value="C:endomembrane system"/>
    <property type="evidence" value="ECO:0000318"/>
    <property type="project" value="GO_Central"/>
</dbReference>
<dbReference type="PROSITE" id="PS51421">
    <property type="entry name" value="RAS"/>
    <property type="match status" value="1"/>
</dbReference>
<sequence length="195" mass="21563">RPYGSNTGNKICQFKLVFLGESAVGKSSLVLRFVKGPFHEFQENSADFLTQNFEIRDTAAPMYYRGAQAAIAVYDTTNEESFARAKNWVKELQRQACPDIVIALSGNKADLANKRAVDFQEAQSYADDNSLLFMKTSAKTSVNVNEMFVAIAKKLPKNEPQNPEANSARKRGVALSEPTQPNRSQCCSNSTSSLH</sequence>
<keyword evidence="2" id="KW-0547">Nucleotide-binding</keyword>
<dbReference type="GO" id="GO:0048169">
    <property type="term" value="P:regulation of long-term neuronal synaptic plasticity"/>
    <property type="evidence" value="ECO:0000318"/>
    <property type="project" value="GO_Central"/>
</dbReference>
<dbReference type="SMART" id="SM00174">
    <property type="entry name" value="RHO"/>
    <property type="match status" value="1"/>
</dbReference>
<dbReference type="Pfam" id="PF00071">
    <property type="entry name" value="Ras"/>
    <property type="match status" value="1"/>
</dbReference>
<dbReference type="InterPro" id="IPR001806">
    <property type="entry name" value="Small_GTPase"/>
</dbReference>
<dbReference type="Bgee" id="ENSPTRG00000046718">
    <property type="expression patterns" value="Expressed in Brodmann (1909) area 10"/>
</dbReference>
<proteinExistence type="inferred from homology"/>
<dbReference type="Gene3D" id="3.40.50.300">
    <property type="entry name" value="P-loop containing nucleotide triphosphate hydrolases"/>
    <property type="match status" value="1"/>
</dbReference>
<feature type="region of interest" description="Disordered" evidence="4">
    <location>
        <begin position="155"/>
        <end position="195"/>
    </location>
</feature>
<protein>
    <recommendedName>
        <fullName evidence="7">RAB5A, member RAS oncogene family</fullName>
    </recommendedName>
</protein>
<dbReference type="GO" id="GO:0030672">
    <property type="term" value="C:synaptic vesicle membrane"/>
    <property type="evidence" value="ECO:0000318"/>
    <property type="project" value="GO_Central"/>
</dbReference>
<reference evidence="5" key="3">
    <citation type="submission" date="2025-09" db="UniProtKB">
        <authorList>
            <consortium name="Ensembl"/>
        </authorList>
    </citation>
    <scope>IDENTIFICATION</scope>
</reference>
<dbReference type="PRINTS" id="PR00449">
    <property type="entry name" value="RASTRNSFRMNG"/>
</dbReference>
<evidence type="ECO:0000313" key="5">
    <source>
        <dbReference type="Ensembl" id="ENSPTRP00000082438.1"/>
    </source>
</evidence>
<dbReference type="SMART" id="SM00173">
    <property type="entry name" value="RAS"/>
    <property type="match status" value="1"/>
</dbReference>
<dbReference type="GO" id="GO:0030139">
    <property type="term" value="C:endocytic vesicle"/>
    <property type="evidence" value="ECO:0000318"/>
    <property type="project" value="GO_Central"/>
</dbReference>
<evidence type="ECO:0000313" key="6">
    <source>
        <dbReference type="Proteomes" id="UP000002277"/>
    </source>
</evidence>
<dbReference type="SMART" id="SM00175">
    <property type="entry name" value="RAB"/>
    <property type="match status" value="1"/>
</dbReference>
<evidence type="ECO:0000256" key="3">
    <source>
        <dbReference type="ARBA" id="ARBA00023134"/>
    </source>
</evidence>
<dbReference type="Ensembl" id="ENSPTRT00000094324.1">
    <property type="protein sequence ID" value="ENSPTRP00000082438.1"/>
    <property type="gene ID" value="ENSPTRG00000046718.1"/>
</dbReference>
<dbReference type="PANTHER" id="PTHR47978">
    <property type="match status" value="1"/>
</dbReference>
<dbReference type="GO" id="GO:0030424">
    <property type="term" value="C:axon"/>
    <property type="evidence" value="ECO:0000318"/>
    <property type="project" value="GO_Central"/>
</dbReference>
<dbReference type="InParanoid" id="A0A2I3T0Q3"/>
<evidence type="ECO:0000256" key="2">
    <source>
        <dbReference type="ARBA" id="ARBA00022741"/>
    </source>
</evidence>
<evidence type="ECO:0000256" key="1">
    <source>
        <dbReference type="ARBA" id="ARBA00006270"/>
    </source>
</evidence>
<dbReference type="GO" id="GO:0003924">
    <property type="term" value="F:GTPase activity"/>
    <property type="evidence" value="ECO:0000318"/>
    <property type="project" value="GO_Central"/>
</dbReference>
<evidence type="ECO:0000256" key="4">
    <source>
        <dbReference type="SAM" id="MobiDB-lite"/>
    </source>
</evidence>
<keyword evidence="3" id="KW-0342">GTP-binding</keyword>
<dbReference type="Proteomes" id="UP000002277">
    <property type="component" value="Chromosome 12"/>
</dbReference>
<name>A0A2I3T0Q3_PANTR</name>
<dbReference type="GO" id="GO:0005769">
    <property type="term" value="C:early endosome"/>
    <property type="evidence" value="ECO:0000318"/>
    <property type="project" value="GO_Central"/>
</dbReference>
<comment type="similarity">
    <text evidence="1">Belongs to the small GTPase superfamily. Rab family.</text>
</comment>
<dbReference type="GeneTree" id="ENSGT00940000154337"/>
<accession>A0A2I3T0Q3</accession>
<dbReference type="CDD" id="cd01860">
    <property type="entry name" value="Rab5_related"/>
    <property type="match status" value="1"/>
</dbReference>
<reference evidence="5" key="2">
    <citation type="submission" date="2025-08" db="UniProtKB">
        <authorList>
            <consortium name="Ensembl"/>
        </authorList>
    </citation>
    <scope>IDENTIFICATION</scope>
</reference>
<evidence type="ECO:0008006" key="7">
    <source>
        <dbReference type="Google" id="ProtNLM"/>
    </source>
</evidence>
<dbReference type="EMBL" id="AACZ04028147">
    <property type="status" value="NOT_ANNOTATED_CDS"/>
    <property type="molecule type" value="Genomic_DNA"/>
</dbReference>
<dbReference type="PROSITE" id="PS51419">
    <property type="entry name" value="RAB"/>
    <property type="match status" value="1"/>
</dbReference>
<dbReference type="GO" id="GO:0005525">
    <property type="term" value="F:GTP binding"/>
    <property type="evidence" value="ECO:0007669"/>
    <property type="project" value="UniProtKB-KW"/>
</dbReference>
<reference evidence="5 6" key="1">
    <citation type="journal article" date="2005" name="Nature">
        <title>Initial sequence of the chimpanzee genome and comparison with the human genome.</title>
        <authorList>
            <consortium name="Chimpanzee sequencing and analysis consortium"/>
        </authorList>
    </citation>
    <scope>NUCLEOTIDE SEQUENCE [LARGE SCALE GENOMIC DNA]</scope>
</reference>
<dbReference type="GO" id="GO:0030425">
    <property type="term" value="C:dendrite"/>
    <property type="evidence" value="ECO:0000318"/>
    <property type="project" value="GO_Central"/>
</dbReference>
<dbReference type="GO" id="GO:0006886">
    <property type="term" value="P:intracellular protein transport"/>
    <property type="evidence" value="ECO:0000318"/>
    <property type="project" value="GO_Central"/>
</dbReference>